<proteinExistence type="predicted"/>
<evidence type="ECO:0000313" key="3">
    <source>
        <dbReference type="EMBL" id="TFV96640.1"/>
    </source>
</evidence>
<comment type="caution">
    <text evidence="3">The sequence shown here is derived from an EMBL/GenBank/DDBJ whole genome shotgun (WGS) entry which is preliminary data.</text>
</comment>
<feature type="compositionally biased region" description="Pro residues" evidence="1">
    <location>
        <begin position="266"/>
        <end position="278"/>
    </location>
</feature>
<dbReference type="RefSeq" id="WP_135120619.1">
    <property type="nucleotide sequence ID" value="NZ_SPQZ01000004.1"/>
</dbReference>
<dbReference type="AlphaFoldDB" id="A0A4Y9QWU1"/>
<evidence type="ECO:0000256" key="1">
    <source>
        <dbReference type="SAM" id="MobiDB-lite"/>
    </source>
</evidence>
<dbReference type="EMBL" id="SPQZ01000004">
    <property type="protein sequence ID" value="TFV96640.1"/>
    <property type="molecule type" value="Genomic_DNA"/>
</dbReference>
<accession>A0A4Y9QWU1</accession>
<dbReference type="Proteomes" id="UP000298127">
    <property type="component" value="Unassembled WGS sequence"/>
</dbReference>
<dbReference type="InterPro" id="IPR025331">
    <property type="entry name" value="TNT"/>
</dbReference>
<keyword evidence="4" id="KW-1185">Reference proteome</keyword>
<gene>
    <name evidence="3" type="ORF">E4M00_11165</name>
</gene>
<feature type="domain" description="TNT" evidence="2">
    <location>
        <begin position="373"/>
        <end position="490"/>
    </location>
</feature>
<reference evidence="3 4" key="1">
    <citation type="journal article" date="2018" name="J. Microbiol.">
        <title>Leifsonia flava sp. nov., a novel actinobacterium isolated from the rhizosphere of Aquilegia viridiflora.</title>
        <authorList>
            <person name="Cai Y."/>
            <person name="Tao W.Z."/>
            <person name="Ma Y.J."/>
            <person name="Cheng J."/>
            <person name="Zhang M.Y."/>
            <person name="Zhang Y.X."/>
        </authorList>
    </citation>
    <scope>NUCLEOTIDE SEQUENCE [LARGE SCALE GENOMIC DNA]</scope>
    <source>
        <strain evidence="3 4">SYP-B2174</strain>
    </source>
</reference>
<organism evidence="3 4">
    <name type="scientific">Orlajensenia leifsoniae</name>
    <dbReference type="NCBI Taxonomy" id="2561933"/>
    <lineage>
        <taxon>Bacteria</taxon>
        <taxon>Bacillati</taxon>
        <taxon>Actinomycetota</taxon>
        <taxon>Actinomycetes</taxon>
        <taxon>Micrococcales</taxon>
        <taxon>Microbacteriaceae</taxon>
        <taxon>Orlajensenia</taxon>
    </lineage>
</organism>
<name>A0A4Y9QWU1_9MICO</name>
<sequence>MAANSLVAASVDMSTPFSGTFLLEDGEALVQAIQSGDWVSGGLAAFSAIADTVAAVMDPLGSLIAAGLGWIMEHLEPLKGWLNDLTGDAGEVAGFAATWANIGASLAASGDNLVSVLGDLDASEGDAIDAYRRFQQETAEHLRAAGGWAEAIGVGMNIAATIVKIVHDLTRDAIAQIVGSVISYAATLVITLGTATPLIISQATSRVSSLSARIGKTVTRLLESAKQLTKLIDQLATLFKRFDAAAGRMLPGTKTPAIPSSKTPTIPGPFSPRAPDAPPGRRYPAANPPHVNDSLSRSAVSDADLTKYLENIDPDYARDFAIDGTWPPGEQIPRRPEFLDSDGNIRWTEEVPQGGYVIVDGKPVKSDYVPQIDERIDRYGPADGLYTSPVPADGPAHPHSQRSLPFVEDPAHYHQYTVQRPFSEIPQAIDELPAGPVKDSIVASIEQYGLNTNVERGPIAPGFGSSGGIDQIHMPMPVKQLEQLGILKEVK</sequence>
<evidence type="ECO:0000313" key="4">
    <source>
        <dbReference type="Proteomes" id="UP000298127"/>
    </source>
</evidence>
<evidence type="ECO:0000259" key="2">
    <source>
        <dbReference type="Pfam" id="PF14021"/>
    </source>
</evidence>
<protein>
    <submittedName>
        <fullName evidence="3">DUF4237 domain-containing protein</fullName>
    </submittedName>
</protein>
<dbReference type="Pfam" id="PF14021">
    <property type="entry name" value="TNT"/>
    <property type="match status" value="1"/>
</dbReference>
<feature type="region of interest" description="Disordered" evidence="1">
    <location>
        <begin position="250"/>
        <end position="296"/>
    </location>
</feature>